<dbReference type="Gene3D" id="3.40.50.300">
    <property type="entry name" value="P-loop containing nucleotide triphosphate hydrolases"/>
    <property type="match status" value="1"/>
</dbReference>
<evidence type="ECO:0000256" key="3">
    <source>
        <dbReference type="SAM" id="MobiDB-lite"/>
    </source>
</evidence>
<dbReference type="PANTHER" id="PTHR43637">
    <property type="entry name" value="UPF0273 PROTEIN TM_0370"/>
    <property type="match status" value="1"/>
</dbReference>
<keyword evidence="2" id="KW-0067">ATP-binding</keyword>
<dbReference type="InterPro" id="IPR027417">
    <property type="entry name" value="P-loop_NTPase"/>
</dbReference>
<dbReference type="EMBL" id="CP031310">
    <property type="protein sequence ID" value="QCC52257.1"/>
    <property type="molecule type" value="Genomic_DNA"/>
</dbReference>
<dbReference type="PANTHER" id="PTHR43637:SF3">
    <property type="entry name" value="FLAGELLA-RELATED PROTEIN H-RELATED"/>
    <property type="match status" value="1"/>
</dbReference>
<proteinExistence type="predicted"/>
<dbReference type="KEGG" id="hsn:DV733_13890"/>
<dbReference type="STRING" id="1457250.GCA_000755225_01641"/>
<dbReference type="AlphaFoldDB" id="A0A4D6HHT7"/>
<evidence type="ECO:0000256" key="1">
    <source>
        <dbReference type="ARBA" id="ARBA00022741"/>
    </source>
</evidence>
<evidence type="ECO:0000313" key="4">
    <source>
        <dbReference type="EMBL" id="QCC52257.1"/>
    </source>
</evidence>
<evidence type="ECO:0000313" key="5">
    <source>
        <dbReference type="Proteomes" id="UP000296706"/>
    </source>
</evidence>
<protein>
    <submittedName>
        <fullName evidence="4">Transcriptional regulator</fullName>
    </submittedName>
</protein>
<accession>A0A4D6HHT7</accession>
<keyword evidence="5" id="KW-1185">Reference proteome</keyword>
<gene>
    <name evidence="4" type="ORF">DV733_13890</name>
</gene>
<keyword evidence="1" id="KW-0547">Nucleotide-binding</keyword>
<feature type="region of interest" description="Disordered" evidence="3">
    <location>
        <begin position="62"/>
        <end position="84"/>
    </location>
</feature>
<dbReference type="RefSeq" id="WP_049992584.1">
    <property type="nucleotide sequence ID" value="NZ_CP031310.1"/>
</dbReference>
<name>A0A4D6HHT7_9EURY</name>
<dbReference type="InterPro" id="IPR055549">
    <property type="entry name" value="DUF7125"/>
</dbReference>
<dbReference type="OrthoDB" id="49711at2157"/>
<dbReference type="Proteomes" id="UP000296706">
    <property type="component" value="Chromosome"/>
</dbReference>
<reference evidence="4 5" key="1">
    <citation type="journal article" date="2019" name="Nat. Commun.">
        <title>A new type of DNA phosphorothioation-based antiviral system in archaea.</title>
        <authorList>
            <person name="Xiong L."/>
            <person name="Liu S."/>
            <person name="Chen S."/>
            <person name="Xiao Y."/>
            <person name="Zhu B."/>
            <person name="Gao Y."/>
            <person name="Zhang Y."/>
            <person name="Chen B."/>
            <person name="Luo J."/>
            <person name="Deng Z."/>
            <person name="Chen X."/>
            <person name="Wang L."/>
            <person name="Chen S."/>
        </authorList>
    </citation>
    <scope>NUCLEOTIDE SEQUENCE [LARGE SCALE GENOMIC DNA]</scope>
    <source>
        <strain evidence="4 5">CBA1105</strain>
    </source>
</reference>
<evidence type="ECO:0000256" key="2">
    <source>
        <dbReference type="ARBA" id="ARBA00022840"/>
    </source>
</evidence>
<sequence length="209" mass="22945">MQDRLRTGIDVLDRKLDGGIPAGSIVVLNANPASQAELFLYELTATRGTLYLSLDRSEQAIRDSLSNSPTNTGEPTVRHVSGEAPLDNASKLVSALPETSNLIIDPLNVLEEQEPPSRFRSFMNDLQNHIFNTGSLAVLHCLDGRSVPPLRDTTEHFADVIFNMDTRIQGDEVENQLAIPKFRGGRAPTNVIKLNLVEEVSIDTSRDIA</sequence>
<organism evidence="4 5">
    <name type="scientific">Halapricum salinum</name>
    <dbReference type="NCBI Taxonomy" id="1457250"/>
    <lineage>
        <taxon>Archaea</taxon>
        <taxon>Methanobacteriati</taxon>
        <taxon>Methanobacteriota</taxon>
        <taxon>Stenosarchaea group</taxon>
        <taxon>Halobacteria</taxon>
        <taxon>Halobacteriales</taxon>
        <taxon>Haloarculaceae</taxon>
        <taxon>Halapricum</taxon>
    </lineage>
</organism>
<feature type="compositionally biased region" description="Polar residues" evidence="3">
    <location>
        <begin position="64"/>
        <end position="74"/>
    </location>
</feature>
<dbReference type="GO" id="GO:0005524">
    <property type="term" value="F:ATP binding"/>
    <property type="evidence" value="ECO:0007669"/>
    <property type="project" value="UniProtKB-KW"/>
</dbReference>
<dbReference type="Pfam" id="PF23442">
    <property type="entry name" value="DUF7125"/>
    <property type="match status" value="1"/>
</dbReference>
<dbReference type="SUPFAM" id="SSF52540">
    <property type="entry name" value="P-loop containing nucleoside triphosphate hydrolases"/>
    <property type="match status" value="1"/>
</dbReference>
<dbReference type="GeneID" id="39848973"/>